<protein>
    <submittedName>
        <fullName evidence="2">DUF3426 domain-containing protein</fullName>
    </submittedName>
</protein>
<accession>A0ABW2A2T7</accession>
<proteinExistence type="predicted"/>
<sequence>MRSSESAPDADDDADRLEIETPLPVTFLPDGPMSQQPPEQPPRQEAETARHRADVYYWTPDPGRSQPEAPRRPASPPATEPAPDRSTAMPGRDITGTTERAQTAPAALPTLSLSDLHAEPLELERGPEPEPPGAILGWSLGCAAALLLLAAQLLWFNRIELSRQPELDGFYEVLCNQVICGIPPRQSVTQIRNHQLVVRAHPEYKDALSVHLLLENAADFRQPFPAIDLMFSDIRGRTVASRRLQPADYLDDSLDPLNMTPALPYQISVDILDPGRRAVSYEVRLAPASL</sequence>
<dbReference type="Pfam" id="PF11906">
    <property type="entry name" value="DUF3426"/>
    <property type="match status" value="1"/>
</dbReference>
<reference evidence="3" key="1">
    <citation type="journal article" date="2019" name="Int. J. Syst. Evol. Microbiol.">
        <title>The Global Catalogue of Microorganisms (GCM) 10K type strain sequencing project: providing services to taxonomists for standard genome sequencing and annotation.</title>
        <authorList>
            <consortium name="The Broad Institute Genomics Platform"/>
            <consortium name="The Broad Institute Genome Sequencing Center for Infectious Disease"/>
            <person name="Wu L."/>
            <person name="Ma J."/>
        </authorList>
    </citation>
    <scope>NUCLEOTIDE SEQUENCE [LARGE SCALE GENOMIC DNA]</scope>
    <source>
        <strain evidence="3">NBRC 111756</strain>
    </source>
</reference>
<evidence type="ECO:0000256" key="1">
    <source>
        <dbReference type="SAM" id="MobiDB-lite"/>
    </source>
</evidence>
<evidence type="ECO:0000313" key="3">
    <source>
        <dbReference type="Proteomes" id="UP001596422"/>
    </source>
</evidence>
<dbReference type="Proteomes" id="UP001596422">
    <property type="component" value="Unassembled WGS sequence"/>
</dbReference>
<evidence type="ECO:0000313" key="2">
    <source>
        <dbReference type="EMBL" id="MFC6671723.1"/>
    </source>
</evidence>
<keyword evidence="3" id="KW-1185">Reference proteome</keyword>
<feature type="compositionally biased region" description="Basic and acidic residues" evidence="1">
    <location>
        <begin position="42"/>
        <end position="54"/>
    </location>
</feature>
<organism evidence="2 3">
    <name type="scientific">Marinobacterium aestuariivivens</name>
    <dbReference type="NCBI Taxonomy" id="1698799"/>
    <lineage>
        <taxon>Bacteria</taxon>
        <taxon>Pseudomonadati</taxon>
        <taxon>Pseudomonadota</taxon>
        <taxon>Gammaproteobacteria</taxon>
        <taxon>Oceanospirillales</taxon>
        <taxon>Oceanospirillaceae</taxon>
        <taxon>Marinobacterium</taxon>
    </lineage>
</organism>
<dbReference type="RefSeq" id="WP_379910218.1">
    <property type="nucleotide sequence ID" value="NZ_JBHSWE010000001.1"/>
</dbReference>
<gene>
    <name evidence="2" type="ORF">ACFQDL_17865</name>
</gene>
<comment type="caution">
    <text evidence="2">The sequence shown here is derived from an EMBL/GenBank/DDBJ whole genome shotgun (WGS) entry which is preliminary data.</text>
</comment>
<dbReference type="InterPro" id="IPR021834">
    <property type="entry name" value="DUF3426"/>
</dbReference>
<name>A0ABW2A2T7_9GAMM</name>
<feature type="region of interest" description="Disordered" evidence="1">
    <location>
        <begin position="1"/>
        <end position="112"/>
    </location>
</feature>
<dbReference type="EMBL" id="JBHSWE010000001">
    <property type="protein sequence ID" value="MFC6671723.1"/>
    <property type="molecule type" value="Genomic_DNA"/>
</dbReference>